<organism evidence="1 2">
    <name type="scientific">Dentiscutata heterogama</name>
    <dbReference type="NCBI Taxonomy" id="1316150"/>
    <lineage>
        <taxon>Eukaryota</taxon>
        <taxon>Fungi</taxon>
        <taxon>Fungi incertae sedis</taxon>
        <taxon>Mucoromycota</taxon>
        <taxon>Glomeromycotina</taxon>
        <taxon>Glomeromycetes</taxon>
        <taxon>Diversisporales</taxon>
        <taxon>Gigasporaceae</taxon>
        <taxon>Dentiscutata</taxon>
    </lineage>
</organism>
<comment type="caution">
    <text evidence="1">The sequence shown here is derived from an EMBL/GenBank/DDBJ whole genome shotgun (WGS) entry which is preliminary data.</text>
</comment>
<protein>
    <submittedName>
        <fullName evidence="1">11834_t:CDS:1</fullName>
    </submittedName>
</protein>
<feature type="non-terminal residue" evidence="1">
    <location>
        <position position="1"/>
    </location>
</feature>
<dbReference type="Proteomes" id="UP000789702">
    <property type="component" value="Unassembled WGS sequence"/>
</dbReference>
<name>A0ACA9NPR0_9GLOM</name>
<proteinExistence type="predicted"/>
<accession>A0ACA9NPR0</accession>
<sequence>YMAKYALIAEAEEYLIVNPIVNNSTQIYTSSQHRNPISINLN</sequence>
<reference evidence="1" key="1">
    <citation type="submission" date="2021-06" db="EMBL/GenBank/DDBJ databases">
        <authorList>
            <person name="Kallberg Y."/>
            <person name="Tangrot J."/>
            <person name="Rosling A."/>
        </authorList>
    </citation>
    <scope>NUCLEOTIDE SEQUENCE</scope>
    <source>
        <strain evidence="1">IL203A</strain>
    </source>
</reference>
<evidence type="ECO:0000313" key="2">
    <source>
        <dbReference type="Proteomes" id="UP000789702"/>
    </source>
</evidence>
<feature type="non-terminal residue" evidence="1">
    <location>
        <position position="42"/>
    </location>
</feature>
<evidence type="ECO:0000313" key="1">
    <source>
        <dbReference type="EMBL" id="CAG8668020.1"/>
    </source>
</evidence>
<dbReference type="EMBL" id="CAJVPU010018795">
    <property type="protein sequence ID" value="CAG8668020.1"/>
    <property type="molecule type" value="Genomic_DNA"/>
</dbReference>
<keyword evidence="2" id="KW-1185">Reference proteome</keyword>
<gene>
    <name evidence="1" type="ORF">DHETER_LOCUS10055</name>
</gene>